<dbReference type="AlphaFoldDB" id="A0A6M3JW91"/>
<accession>A0A6M3JW91</accession>
<organism evidence="2">
    <name type="scientific">viral metagenome</name>
    <dbReference type="NCBI Taxonomy" id="1070528"/>
    <lineage>
        <taxon>unclassified sequences</taxon>
        <taxon>metagenomes</taxon>
        <taxon>organismal metagenomes</taxon>
    </lineage>
</organism>
<reference evidence="2" key="1">
    <citation type="submission" date="2020-03" db="EMBL/GenBank/DDBJ databases">
        <title>The deep terrestrial virosphere.</title>
        <authorList>
            <person name="Holmfeldt K."/>
            <person name="Nilsson E."/>
            <person name="Simone D."/>
            <person name="Lopez-Fernandez M."/>
            <person name="Wu X."/>
            <person name="de Brujin I."/>
            <person name="Lundin D."/>
            <person name="Andersson A."/>
            <person name="Bertilsson S."/>
            <person name="Dopson M."/>
        </authorList>
    </citation>
    <scope>NUCLEOTIDE SEQUENCE</scope>
    <source>
        <strain evidence="2">MM415A02275</strain>
        <strain evidence="1">MM415B01144</strain>
    </source>
</reference>
<evidence type="ECO:0000313" key="2">
    <source>
        <dbReference type="EMBL" id="QJA73698.1"/>
    </source>
</evidence>
<dbReference type="Gene3D" id="1.10.3230.30">
    <property type="entry name" value="Phage gp6-like head-tail connector protein"/>
    <property type="match status" value="1"/>
</dbReference>
<dbReference type="EMBL" id="MT142046">
    <property type="protein sequence ID" value="QJA73698.1"/>
    <property type="molecule type" value="Genomic_DNA"/>
</dbReference>
<proteinExistence type="predicted"/>
<gene>
    <name evidence="2" type="ORF">MM415A02275_0003</name>
    <name evidence="1" type="ORF">MM415B01144_0012</name>
</gene>
<evidence type="ECO:0000313" key="1">
    <source>
        <dbReference type="EMBL" id="QJA60265.1"/>
    </source>
</evidence>
<dbReference type="NCBIfam" id="TIGR02215">
    <property type="entry name" value="phage_chp_gp8"/>
    <property type="match status" value="1"/>
</dbReference>
<name>A0A6M3JW91_9ZZZZ</name>
<dbReference type="EMBL" id="MT141402">
    <property type="protein sequence ID" value="QJA60265.1"/>
    <property type="molecule type" value="Genomic_DNA"/>
</dbReference>
<protein>
    <submittedName>
        <fullName evidence="2">Putative head-tail connector</fullName>
    </submittedName>
</protein>
<dbReference type="InterPro" id="IPR011738">
    <property type="entry name" value="Phage_CHP"/>
</dbReference>
<dbReference type="CDD" id="cd08054">
    <property type="entry name" value="gp6"/>
    <property type="match status" value="1"/>
</dbReference>
<sequence length="316" mass="35057">MKIVQAVAPTIEPISLSELKLHLRLDSGSLADNLNESQSLKPDNYVVAGDYVTHVGTGIDVLGYDAIVILNSGTNGASGTVDVKIQESDDDSTYTDWTGGTFTQVTEANDNAIQEKQYTGIKQYIRTVAKVLVAACDFGTTIIRNNPQSAEDDLLNDLIETARGYVEDITKRVLLTSTWDYYLDEFPSANYFELPFGNLQSVTHLKYTDSDGDQTTMTVTTEYLVETNGDQYGRIVLPYAETWPSFTAYTSNPIVCRFVCGWTAASLIPTRIRTAVKMIAAKLYESRGDDIIGHMVTEDKFFMNLLASHRLWSEFG</sequence>